<evidence type="ECO:0000313" key="2">
    <source>
        <dbReference type="EMBL" id="KAG8223999.1"/>
    </source>
</evidence>
<organism evidence="2 3">
    <name type="scientific">Ladona fulva</name>
    <name type="common">Scarce chaser dragonfly</name>
    <name type="synonym">Libellula fulva</name>
    <dbReference type="NCBI Taxonomy" id="123851"/>
    <lineage>
        <taxon>Eukaryota</taxon>
        <taxon>Metazoa</taxon>
        <taxon>Ecdysozoa</taxon>
        <taxon>Arthropoda</taxon>
        <taxon>Hexapoda</taxon>
        <taxon>Insecta</taxon>
        <taxon>Pterygota</taxon>
        <taxon>Palaeoptera</taxon>
        <taxon>Odonata</taxon>
        <taxon>Epiprocta</taxon>
        <taxon>Anisoptera</taxon>
        <taxon>Libelluloidea</taxon>
        <taxon>Libellulidae</taxon>
        <taxon>Ladona</taxon>
    </lineage>
</organism>
<dbReference type="Proteomes" id="UP000792457">
    <property type="component" value="Unassembled WGS sequence"/>
</dbReference>
<reference evidence="2" key="1">
    <citation type="submission" date="2013-04" db="EMBL/GenBank/DDBJ databases">
        <authorList>
            <person name="Qu J."/>
            <person name="Murali S.C."/>
            <person name="Bandaranaike D."/>
            <person name="Bellair M."/>
            <person name="Blankenburg K."/>
            <person name="Chao H."/>
            <person name="Dinh H."/>
            <person name="Doddapaneni H."/>
            <person name="Downs B."/>
            <person name="Dugan-Rocha S."/>
            <person name="Elkadiri S."/>
            <person name="Gnanaolivu R.D."/>
            <person name="Hernandez B."/>
            <person name="Javaid M."/>
            <person name="Jayaseelan J.C."/>
            <person name="Lee S."/>
            <person name="Li M."/>
            <person name="Ming W."/>
            <person name="Munidasa M."/>
            <person name="Muniz J."/>
            <person name="Nguyen L."/>
            <person name="Ongeri F."/>
            <person name="Osuji N."/>
            <person name="Pu L.-L."/>
            <person name="Puazo M."/>
            <person name="Qu C."/>
            <person name="Quiroz J."/>
            <person name="Raj R."/>
            <person name="Weissenberger G."/>
            <person name="Xin Y."/>
            <person name="Zou X."/>
            <person name="Han Y."/>
            <person name="Richards S."/>
            <person name="Worley K."/>
            <person name="Muzny D."/>
            <person name="Gibbs R."/>
        </authorList>
    </citation>
    <scope>NUCLEOTIDE SEQUENCE</scope>
    <source>
        <strain evidence="2">Sampled in the wild</strain>
    </source>
</reference>
<accession>A0A8K0NY14</accession>
<evidence type="ECO:0000313" key="3">
    <source>
        <dbReference type="Proteomes" id="UP000792457"/>
    </source>
</evidence>
<protein>
    <submittedName>
        <fullName evidence="2">Uncharacterized protein</fullName>
    </submittedName>
</protein>
<comment type="caution">
    <text evidence="2">The sequence shown here is derived from an EMBL/GenBank/DDBJ whole genome shotgun (WGS) entry which is preliminary data.</text>
</comment>
<keyword evidence="3" id="KW-1185">Reference proteome</keyword>
<dbReference type="OrthoDB" id="2155283at2759"/>
<dbReference type="EMBL" id="KZ308182">
    <property type="protein sequence ID" value="KAG8223999.1"/>
    <property type="molecule type" value="Genomic_DNA"/>
</dbReference>
<proteinExistence type="predicted"/>
<evidence type="ECO:0000256" key="1">
    <source>
        <dbReference type="SAM" id="MobiDB-lite"/>
    </source>
</evidence>
<name>A0A8K0NY14_LADFU</name>
<feature type="compositionally biased region" description="Low complexity" evidence="1">
    <location>
        <begin position="170"/>
        <end position="189"/>
    </location>
</feature>
<sequence>MLLVSSRSERSREEVVLEAGSGRGSVGESAWLFVSLAERCMVHCAFSQDMKQRLTSWKLQVEKSCRPLIPPRQAPRPNSSSSSVTCCTTVSTSSSAMPCELRHLNTRSKWNHQFSTLHSDFPVAVGGCRPRFCQRSCSNGAKTPFSLLSKAGTPSQHLMSAAPQLQLATSSASNSSSSSSPSSSSPLPSATRLVNAIISEVGPQGSHQQLTASSAFLSKRPSLQDSLLTEPSSLNHASLHRTKSAPPKPNYFCAGSKVEEKSCVGFGLASLGGSLAGHDSPSVGPTDPEINSRLESLCLSMTEHALGGVGGI</sequence>
<reference evidence="2" key="2">
    <citation type="submission" date="2017-10" db="EMBL/GenBank/DDBJ databases">
        <title>Ladona fulva Genome sequencing and assembly.</title>
        <authorList>
            <person name="Murali S."/>
            <person name="Richards S."/>
            <person name="Bandaranaike D."/>
            <person name="Bellair M."/>
            <person name="Blankenburg K."/>
            <person name="Chao H."/>
            <person name="Dinh H."/>
            <person name="Doddapaneni H."/>
            <person name="Dugan-Rocha S."/>
            <person name="Elkadiri S."/>
            <person name="Gnanaolivu R."/>
            <person name="Hernandez B."/>
            <person name="Skinner E."/>
            <person name="Javaid M."/>
            <person name="Lee S."/>
            <person name="Li M."/>
            <person name="Ming W."/>
            <person name="Munidasa M."/>
            <person name="Muniz J."/>
            <person name="Nguyen L."/>
            <person name="Hughes D."/>
            <person name="Osuji N."/>
            <person name="Pu L.-L."/>
            <person name="Puazo M."/>
            <person name="Qu C."/>
            <person name="Quiroz J."/>
            <person name="Raj R."/>
            <person name="Weissenberger G."/>
            <person name="Xin Y."/>
            <person name="Zou X."/>
            <person name="Han Y."/>
            <person name="Worley K."/>
            <person name="Muzny D."/>
            <person name="Gibbs R."/>
        </authorList>
    </citation>
    <scope>NUCLEOTIDE SEQUENCE</scope>
    <source>
        <strain evidence="2">Sampled in the wild</strain>
    </source>
</reference>
<dbReference type="AlphaFoldDB" id="A0A8K0NY14"/>
<gene>
    <name evidence="2" type="ORF">J437_LFUL018134</name>
</gene>
<feature type="region of interest" description="Disordered" evidence="1">
    <location>
        <begin position="156"/>
        <end position="189"/>
    </location>
</feature>